<dbReference type="Proteomes" id="UP000233387">
    <property type="component" value="Unassembled WGS sequence"/>
</dbReference>
<keyword evidence="11" id="KW-1185">Reference proteome</keyword>
<dbReference type="PANTHER" id="PTHR43586">
    <property type="entry name" value="CYSTEINE DESULFURASE"/>
    <property type="match status" value="1"/>
</dbReference>
<dbReference type="InterPro" id="IPR016454">
    <property type="entry name" value="Cysteine_dSase"/>
</dbReference>
<dbReference type="EMBL" id="NKXO01000026">
    <property type="protein sequence ID" value="PKQ68283.1"/>
    <property type="molecule type" value="Genomic_DNA"/>
</dbReference>
<dbReference type="PANTHER" id="PTHR43586:SF8">
    <property type="entry name" value="CYSTEINE DESULFURASE 1, CHLOROPLASTIC"/>
    <property type="match status" value="1"/>
</dbReference>
<dbReference type="NCBIfam" id="TIGR01979">
    <property type="entry name" value="sufS"/>
    <property type="match status" value="1"/>
</dbReference>
<comment type="function">
    <text evidence="2 8">Catalyzes the removal of elemental sulfur and selenium atoms from L-cysteine, L-cystine, L-selenocysteine, and L-selenocystine to produce L-alanine.</text>
</comment>
<evidence type="ECO:0000256" key="1">
    <source>
        <dbReference type="ARBA" id="ARBA00001933"/>
    </source>
</evidence>
<sequence>MKSASSLDIQAIREQFPILGQSVHGKKLVYLDNAATSQKPLSVINALREYYTSYNANIHRGAHYLAAKATEMYEQVREKVAKFLNARSSEEIIFTRGTTEGINLVASTFGRKFIGEGDEIIISTMEHHSNIVPWQMLCEEKKAVLKVIPITENGEILLNEYEKLLSPRTKLVSVVHISNAMGTINPIREMIRKARSVGAKFLVDGAQGAVHLPIDVQDLDCDFYAFSGHKVYAPTGIGALYGKKEILEQMPPYHGGGEMIKEVTFEKTTYNELPFKFEAGTPNIADVIALGKALDFVDELGKENIATHEQELLSYATEKIQKIEGVKIIGTALHKASVLSFVVEGIHHSDVGTLLDTQGVAVRTGHHCTQPLMKYLGLEGTTRASFAVYNTFDEVDVFISALERALKMLK</sequence>
<dbReference type="PIRSF" id="PIRSF005572">
    <property type="entry name" value="NifS"/>
    <property type="match status" value="1"/>
</dbReference>
<comment type="cofactor">
    <cofactor evidence="1 7">
        <name>pyridoxal 5'-phosphate</name>
        <dbReference type="ChEBI" id="CHEBI:597326"/>
    </cofactor>
</comment>
<evidence type="ECO:0000256" key="8">
    <source>
        <dbReference type="RuleBase" id="RU004506"/>
    </source>
</evidence>
<keyword evidence="4 8" id="KW-0808">Transferase</keyword>
<dbReference type="InterPro" id="IPR015421">
    <property type="entry name" value="PyrdxlP-dep_Trfase_major"/>
</dbReference>
<dbReference type="GO" id="GO:0006534">
    <property type="term" value="P:cysteine metabolic process"/>
    <property type="evidence" value="ECO:0007669"/>
    <property type="project" value="UniProtKB-UniRule"/>
</dbReference>
<evidence type="ECO:0000256" key="4">
    <source>
        <dbReference type="ARBA" id="ARBA00022679"/>
    </source>
</evidence>
<comment type="catalytic activity">
    <reaction evidence="6 8">
        <text>(sulfur carrier)-H + L-cysteine = (sulfur carrier)-SH + L-alanine</text>
        <dbReference type="Rhea" id="RHEA:43892"/>
        <dbReference type="Rhea" id="RHEA-COMP:14737"/>
        <dbReference type="Rhea" id="RHEA-COMP:14739"/>
        <dbReference type="ChEBI" id="CHEBI:29917"/>
        <dbReference type="ChEBI" id="CHEBI:35235"/>
        <dbReference type="ChEBI" id="CHEBI:57972"/>
        <dbReference type="ChEBI" id="CHEBI:64428"/>
        <dbReference type="EC" id="2.8.1.7"/>
    </reaction>
</comment>
<gene>
    <name evidence="10" type="ORF">Rain11_1751</name>
</gene>
<dbReference type="GO" id="GO:0030170">
    <property type="term" value="F:pyridoxal phosphate binding"/>
    <property type="evidence" value="ECO:0007669"/>
    <property type="project" value="UniProtKB-UniRule"/>
</dbReference>
<accession>A0A2N3IDI0</accession>
<dbReference type="InterPro" id="IPR010970">
    <property type="entry name" value="Cys_dSase_SufS"/>
</dbReference>
<reference evidence="10 11" key="1">
    <citation type="submission" date="2017-06" db="EMBL/GenBank/DDBJ databases">
        <title>Raineya orbicola gen. nov., sp. nov. a slightly thermophilic bacterium of the phylum Bacteroidetes and the description of Raineyaceae fam. nov.</title>
        <authorList>
            <person name="Albuquerque L."/>
            <person name="Polonia A.R.M."/>
            <person name="Barroso C."/>
            <person name="Froufe H.J.C."/>
            <person name="Lage O."/>
            <person name="Lobo-Da-Cunha A."/>
            <person name="Egas C."/>
            <person name="Da Costa M.S."/>
        </authorList>
    </citation>
    <scope>NUCLEOTIDE SEQUENCE [LARGE SCALE GENOMIC DNA]</scope>
    <source>
        <strain evidence="10 11">SPSPC-11</strain>
    </source>
</reference>
<dbReference type="InterPro" id="IPR020578">
    <property type="entry name" value="Aminotrans_V_PyrdxlP_BS"/>
</dbReference>
<protein>
    <recommendedName>
        <fullName evidence="8">Cysteine desulfurase</fullName>
        <ecNumber evidence="8">2.8.1.7</ecNumber>
    </recommendedName>
</protein>
<dbReference type="OrthoDB" id="9804366at2"/>
<dbReference type="GO" id="GO:0031071">
    <property type="term" value="F:cysteine desulfurase activity"/>
    <property type="evidence" value="ECO:0007669"/>
    <property type="project" value="UniProtKB-UniRule"/>
</dbReference>
<dbReference type="CDD" id="cd06453">
    <property type="entry name" value="SufS_like"/>
    <property type="match status" value="1"/>
</dbReference>
<comment type="caution">
    <text evidence="10">The sequence shown here is derived from an EMBL/GenBank/DDBJ whole genome shotgun (WGS) entry which is preliminary data.</text>
</comment>
<dbReference type="Gene3D" id="3.90.1150.10">
    <property type="entry name" value="Aspartate Aminotransferase, domain 1"/>
    <property type="match status" value="1"/>
</dbReference>
<evidence type="ECO:0000256" key="2">
    <source>
        <dbReference type="ARBA" id="ARBA00002824"/>
    </source>
</evidence>
<organism evidence="10 11">
    <name type="scientific">Raineya orbicola</name>
    <dbReference type="NCBI Taxonomy" id="2016530"/>
    <lineage>
        <taxon>Bacteria</taxon>
        <taxon>Pseudomonadati</taxon>
        <taxon>Bacteroidota</taxon>
        <taxon>Cytophagia</taxon>
        <taxon>Cytophagales</taxon>
        <taxon>Raineyaceae</taxon>
        <taxon>Raineya</taxon>
    </lineage>
</organism>
<feature type="domain" description="Aminotransferase class V" evidence="9">
    <location>
        <begin position="29"/>
        <end position="398"/>
    </location>
</feature>
<evidence type="ECO:0000256" key="5">
    <source>
        <dbReference type="ARBA" id="ARBA00022898"/>
    </source>
</evidence>
<dbReference type="RefSeq" id="WP_101359021.1">
    <property type="nucleotide sequence ID" value="NZ_NKXO01000026.1"/>
</dbReference>
<evidence type="ECO:0000256" key="6">
    <source>
        <dbReference type="ARBA" id="ARBA00050776"/>
    </source>
</evidence>
<evidence type="ECO:0000259" key="9">
    <source>
        <dbReference type="Pfam" id="PF00266"/>
    </source>
</evidence>
<dbReference type="InterPro" id="IPR015422">
    <property type="entry name" value="PyrdxlP-dep_Trfase_small"/>
</dbReference>
<name>A0A2N3IDI0_9BACT</name>
<evidence type="ECO:0000256" key="3">
    <source>
        <dbReference type="ARBA" id="ARBA00010447"/>
    </source>
</evidence>
<keyword evidence="5 8" id="KW-0663">Pyridoxal phosphate</keyword>
<comment type="similarity">
    <text evidence="3 8">Belongs to the class-V pyridoxal-phosphate-dependent aminotransferase family. Csd subfamily.</text>
</comment>
<dbReference type="Pfam" id="PF00266">
    <property type="entry name" value="Aminotran_5"/>
    <property type="match status" value="1"/>
</dbReference>
<dbReference type="InterPro" id="IPR015424">
    <property type="entry name" value="PyrdxlP-dep_Trfase"/>
</dbReference>
<evidence type="ECO:0000313" key="10">
    <source>
        <dbReference type="EMBL" id="PKQ68283.1"/>
    </source>
</evidence>
<dbReference type="AlphaFoldDB" id="A0A2N3IDI0"/>
<evidence type="ECO:0000313" key="11">
    <source>
        <dbReference type="Proteomes" id="UP000233387"/>
    </source>
</evidence>
<proteinExistence type="inferred from homology"/>
<dbReference type="InterPro" id="IPR000192">
    <property type="entry name" value="Aminotrans_V_dom"/>
</dbReference>
<evidence type="ECO:0000256" key="7">
    <source>
        <dbReference type="RuleBase" id="RU004504"/>
    </source>
</evidence>
<dbReference type="PROSITE" id="PS00595">
    <property type="entry name" value="AA_TRANSFER_CLASS_5"/>
    <property type="match status" value="1"/>
</dbReference>
<dbReference type="SUPFAM" id="SSF53383">
    <property type="entry name" value="PLP-dependent transferases"/>
    <property type="match status" value="1"/>
</dbReference>
<dbReference type="EC" id="2.8.1.7" evidence="8"/>
<dbReference type="Gene3D" id="3.40.640.10">
    <property type="entry name" value="Type I PLP-dependent aspartate aminotransferase-like (Major domain)"/>
    <property type="match status" value="1"/>
</dbReference>